<reference evidence="1 2" key="1">
    <citation type="submission" date="2022-11" db="EMBL/GenBank/DDBJ databases">
        <title>Minimal conservation of predation-associated metabolite biosynthetic gene clusters underscores biosynthetic potential of Myxococcota including descriptions for ten novel species: Archangium lansinium sp. nov., Myxococcus landrumus sp. nov., Nannocystis bai.</title>
        <authorList>
            <person name="Ahearne A."/>
            <person name="Stevens C."/>
            <person name="Phillips K."/>
        </authorList>
    </citation>
    <scope>NUCLEOTIDE SEQUENCE [LARGE SCALE GENOMIC DNA]</scope>
    <source>
        <strain evidence="1 2">MIWBW</strain>
    </source>
</reference>
<comment type="caution">
    <text evidence="1">The sequence shown here is derived from an EMBL/GenBank/DDBJ whole genome shotgun (WGS) entry which is preliminary data.</text>
</comment>
<evidence type="ECO:0000313" key="2">
    <source>
        <dbReference type="Proteomes" id="UP001207654"/>
    </source>
</evidence>
<evidence type="ECO:0000313" key="1">
    <source>
        <dbReference type="EMBL" id="MCY1080468.1"/>
    </source>
</evidence>
<keyword evidence="2" id="KW-1185">Reference proteome</keyword>
<dbReference type="Proteomes" id="UP001207654">
    <property type="component" value="Unassembled WGS sequence"/>
</dbReference>
<protein>
    <recommendedName>
        <fullName evidence="3">DUF4352 domain-containing protein</fullName>
    </recommendedName>
</protein>
<dbReference type="RefSeq" id="WP_267539129.1">
    <property type="nucleotide sequence ID" value="NZ_JAPNKA010000001.1"/>
</dbReference>
<dbReference type="PROSITE" id="PS51257">
    <property type="entry name" value="PROKAR_LIPOPROTEIN"/>
    <property type="match status" value="1"/>
</dbReference>
<name>A0ABT4AFL2_9BACT</name>
<gene>
    <name evidence="1" type="ORF">OV287_39075</name>
</gene>
<sequence length="182" mass="18776">MPRRMRLIPLIFLVSACKGETAKEVTAAVVGKAVEVTKGAGTGVVTGIEEGRKGTESTDGSRTLSKPDEVFASTELQVIEVKPASPKGVEVVLAVTNKATQPIHLLGLRDGGGAQLVDKEGFFTPLLAGAPGQLGEAIEIPPSAKVKATLIFEGNAAKAAQVRLWGRQFPVPAGAATAKAQP</sequence>
<evidence type="ECO:0008006" key="3">
    <source>
        <dbReference type="Google" id="ProtNLM"/>
    </source>
</evidence>
<dbReference type="EMBL" id="JAPNKA010000001">
    <property type="protein sequence ID" value="MCY1080468.1"/>
    <property type="molecule type" value="Genomic_DNA"/>
</dbReference>
<proteinExistence type="predicted"/>
<organism evidence="1 2">
    <name type="scientific">Archangium lansingense</name>
    <dbReference type="NCBI Taxonomy" id="2995310"/>
    <lineage>
        <taxon>Bacteria</taxon>
        <taxon>Pseudomonadati</taxon>
        <taxon>Myxococcota</taxon>
        <taxon>Myxococcia</taxon>
        <taxon>Myxococcales</taxon>
        <taxon>Cystobacterineae</taxon>
        <taxon>Archangiaceae</taxon>
        <taxon>Archangium</taxon>
    </lineage>
</organism>
<accession>A0ABT4AFL2</accession>